<feature type="compositionally biased region" description="Low complexity" evidence="3">
    <location>
        <begin position="241"/>
        <end position="258"/>
    </location>
</feature>
<dbReference type="PANTHER" id="PTHR31088:SF6">
    <property type="entry name" value="PHAGE SHOCK PROTEIN A"/>
    <property type="match status" value="1"/>
</dbReference>
<evidence type="ECO:0000256" key="3">
    <source>
        <dbReference type="SAM" id="MobiDB-lite"/>
    </source>
</evidence>
<dbReference type="RefSeq" id="WP_184241294.1">
    <property type="nucleotide sequence ID" value="NZ_JACHNA010000001.1"/>
</dbReference>
<comment type="similarity">
    <text evidence="1">Belongs to the PspA/Vipp/IM30 family.</text>
</comment>
<organism evidence="4 5">
    <name type="scientific">Micrococcus cohnii</name>
    <dbReference type="NCBI Taxonomy" id="993416"/>
    <lineage>
        <taxon>Bacteria</taxon>
        <taxon>Bacillati</taxon>
        <taxon>Actinomycetota</taxon>
        <taxon>Actinomycetes</taxon>
        <taxon>Micrococcales</taxon>
        <taxon>Micrococcaceae</taxon>
        <taxon>Micrococcus</taxon>
    </lineage>
</organism>
<feature type="region of interest" description="Disordered" evidence="3">
    <location>
        <begin position="231"/>
        <end position="274"/>
    </location>
</feature>
<dbReference type="EMBL" id="JACHNA010000001">
    <property type="protein sequence ID" value="MBB4735537.1"/>
    <property type="molecule type" value="Genomic_DNA"/>
</dbReference>
<evidence type="ECO:0000313" key="5">
    <source>
        <dbReference type="Proteomes" id="UP000540191"/>
    </source>
</evidence>
<dbReference type="Proteomes" id="UP000540191">
    <property type="component" value="Unassembled WGS sequence"/>
</dbReference>
<comment type="caution">
    <text evidence="4">The sequence shown here is derived from an EMBL/GenBank/DDBJ whole genome shotgun (WGS) entry which is preliminary data.</text>
</comment>
<reference evidence="4 5" key="1">
    <citation type="submission" date="2020-08" db="EMBL/GenBank/DDBJ databases">
        <title>Sequencing the genomes of 1000 actinobacteria strains.</title>
        <authorList>
            <person name="Klenk H.-P."/>
        </authorList>
    </citation>
    <scope>NUCLEOTIDE SEQUENCE [LARGE SCALE GENOMIC DNA]</scope>
    <source>
        <strain evidence="4 5">DSM 23974</strain>
    </source>
</reference>
<dbReference type="AlphaFoldDB" id="A0A7W7GNV0"/>
<dbReference type="InterPro" id="IPR007157">
    <property type="entry name" value="PspA_VIPP1"/>
</dbReference>
<dbReference type="Pfam" id="PF04012">
    <property type="entry name" value="PspA_IM30"/>
    <property type="match status" value="1"/>
</dbReference>
<gene>
    <name evidence="4" type="ORF">HDA30_001045</name>
</gene>
<evidence type="ECO:0000256" key="2">
    <source>
        <dbReference type="SAM" id="Coils"/>
    </source>
</evidence>
<feature type="coiled-coil region" evidence="2">
    <location>
        <begin position="139"/>
        <end position="205"/>
    </location>
</feature>
<keyword evidence="5" id="KW-1185">Reference proteome</keyword>
<proteinExistence type="inferred from homology"/>
<sequence length="274" mass="29808">MVKQSIFGRISTLAKANINAMLDKAEDPQKMLDQMVRDYTNNISEAEAAIAQTIGNLRMIEDDAREDREAAESWGQKAQAASLKADQFRAEGKTADAQKFDNLAKIAIERQMDAEQQVRTAEPTIASQREIVDRLKGGLTTMKSKRQELVAKRDELNARQKSVQAQTAVADAVKSIDLLDPTSEVSRFEEKIRREEARLQGQQELAASSLDAQFESLEDIGHQSEVEARLAALKSGGSQPSALTAGSGSTGQASSDAAELSMDYSAEGEDSASR</sequence>
<keyword evidence="2" id="KW-0175">Coiled coil</keyword>
<protein>
    <submittedName>
        <fullName evidence="4">Phage shock protein A</fullName>
    </submittedName>
</protein>
<accession>A0A7W7GNV0</accession>
<evidence type="ECO:0000313" key="4">
    <source>
        <dbReference type="EMBL" id="MBB4735537.1"/>
    </source>
</evidence>
<dbReference type="PANTHER" id="PTHR31088">
    <property type="entry name" value="MEMBRANE-ASSOCIATED PROTEIN VIPP1, CHLOROPLASTIC"/>
    <property type="match status" value="1"/>
</dbReference>
<name>A0A7W7GNV0_9MICC</name>
<evidence type="ECO:0000256" key="1">
    <source>
        <dbReference type="ARBA" id="ARBA00043985"/>
    </source>
</evidence>